<dbReference type="VEuPathDB" id="TriTrypDB:TM35_000142460"/>
<keyword evidence="2" id="KW-1185">Reference proteome</keyword>
<organism evidence="1 2">
    <name type="scientific">Trypanosoma theileri</name>
    <dbReference type="NCBI Taxonomy" id="67003"/>
    <lineage>
        <taxon>Eukaryota</taxon>
        <taxon>Discoba</taxon>
        <taxon>Euglenozoa</taxon>
        <taxon>Kinetoplastea</taxon>
        <taxon>Metakinetoplastina</taxon>
        <taxon>Trypanosomatida</taxon>
        <taxon>Trypanosomatidae</taxon>
        <taxon>Trypanosoma</taxon>
    </lineage>
</organism>
<protein>
    <submittedName>
        <fullName evidence="1">Uncharacterized protein</fullName>
    </submittedName>
</protein>
<sequence>MFLRSGLLLRRYSNRAGKAPDLKTSFAKTSNFKRAEKLTLATADGDVVRGRGKVRRRTHSALKDAIAAMEHPAIWLWYPWRMNPEPPTPHMPRRRALKNLYGAVYSDLTPVQKKRQEQMLYGVNIPETRQMKFEEAHPLLAGALRQLDGQPKGFPFWYKKYPTRRHAYENRFSIPAEMLDGYSDDMKKALSKSMMTIQEKQFAQESMYMERYAEHDFDTTSPAVLAVKRALKCRVLRNHLLTNPHNNIIKTVLANTERKLNHALRKLRKVDFKKYWEIIRDHDVQDILQPSNLVTYRQGAYWKYDWNAGLAISTNLADVLDPRGLNGCVETGRSRSEVARDLGLSYTRPLQDNEKKQLSQQAVYYERLAKFKMEQPEAARVQERERFVRKFSGMFAKMDIKSGAPDFPSTYRKLLGTKVVRWSSKRHGPA</sequence>
<dbReference type="RefSeq" id="XP_028883101.1">
    <property type="nucleotide sequence ID" value="XM_029025691.1"/>
</dbReference>
<evidence type="ECO:0000313" key="1">
    <source>
        <dbReference type="EMBL" id="ORC89035.1"/>
    </source>
</evidence>
<dbReference type="AlphaFoldDB" id="A0A1X0NWF9"/>
<dbReference type="EMBL" id="NBCO01000014">
    <property type="protein sequence ID" value="ORC89035.1"/>
    <property type="molecule type" value="Genomic_DNA"/>
</dbReference>
<dbReference type="Gene3D" id="1.10.287.10">
    <property type="entry name" value="S15/NS1, RNA-binding"/>
    <property type="match status" value="1"/>
</dbReference>
<dbReference type="SUPFAM" id="SSF47060">
    <property type="entry name" value="S15/NS1 RNA-binding domain"/>
    <property type="match status" value="1"/>
</dbReference>
<dbReference type="OrthoDB" id="275172at2759"/>
<dbReference type="InterPro" id="IPR009068">
    <property type="entry name" value="uS15_NS1_RNA-bd_sf"/>
</dbReference>
<evidence type="ECO:0000313" key="2">
    <source>
        <dbReference type="Proteomes" id="UP000192257"/>
    </source>
</evidence>
<proteinExistence type="predicted"/>
<accession>A0A1X0NWF9</accession>
<comment type="caution">
    <text evidence="1">The sequence shown here is derived from an EMBL/GenBank/DDBJ whole genome shotgun (WGS) entry which is preliminary data.</text>
</comment>
<gene>
    <name evidence="1" type="ORF">TM35_000142460</name>
</gene>
<dbReference type="GeneID" id="39985471"/>
<name>A0A1X0NWF9_9TRYP</name>
<dbReference type="Proteomes" id="UP000192257">
    <property type="component" value="Unassembled WGS sequence"/>
</dbReference>
<dbReference type="STRING" id="67003.A0A1X0NWF9"/>
<reference evidence="1 2" key="1">
    <citation type="submission" date="2017-03" db="EMBL/GenBank/DDBJ databases">
        <title>An alternative strategy for trypanosome survival in the mammalian bloodstream revealed through genome and transcriptome analysis of the ubiquitous bovine parasite Trypanosoma (Megatrypanum) theileri.</title>
        <authorList>
            <person name="Kelly S."/>
            <person name="Ivens A."/>
            <person name="Mott A."/>
            <person name="O'Neill E."/>
            <person name="Emms D."/>
            <person name="Macleod O."/>
            <person name="Voorheis P."/>
            <person name="Matthews J."/>
            <person name="Matthews K."/>
            <person name="Carrington M."/>
        </authorList>
    </citation>
    <scope>NUCLEOTIDE SEQUENCE [LARGE SCALE GENOMIC DNA]</scope>
    <source>
        <strain evidence="1">Edinburgh</strain>
    </source>
</reference>